<dbReference type="InterPro" id="IPR005586">
    <property type="entry name" value="ABC_trans_aux"/>
</dbReference>
<dbReference type="KEGG" id="fap:GR316_02930"/>
<evidence type="ECO:0000256" key="1">
    <source>
        <dbReference type="SAM" id="SignalP"/>
    </source>
</evidence>
<feature type="chain" id="PRO_5035145681" description="ABC-type transport auxiliary lipoprotein component domain-containing protein" evidence="1">
    <location>
        <begin position="23"/>
        <end position="185"/>
    </location>
</feature>
<organism evidence="3 4">
    <name type="scientific">Falsirhodobacter algicola</name>
    <dbReference type="NCBI Taxonomy" id="2692330"/>
    <lineage>
        <taxon>Bacteria</taxon>
        <taxon>Pseudomonadati</taxon>
        <taxon>Pseudomonadota</taxon>
        <taxon>Alphaproteobacteria</taxon>
        <taxon>Rhodobacterales</taxon>
        <taxon>Paracoccaceae</taxon>
        <taxon>Falsirhodobacter</taxon>
    </lineage>
</organism>
<dbReference type="EMBL" id="CP047289">
    <property type="protein sequence ID" value="QUS35318.1"/>
    <property type="molecule type" value="Genomic_DNA"/>
</dbReference>
<dbReference type="AlphaFoldDB" id="A0A8J8MS67"/>
<gene>
    <name evidence="3" type="ORF">GR316_02930</name>
</gene>
<keyword evidence="4" id="KW-1185">Reference proteome</keyword>
<dbReference type="Proteomes" id="UP000679284">
    <property type="component" value="Chromosome"/>
</dbReference>
<sequence>MMKLPLPLLLVSVLAACGTAPGYQLQVQPTEARYATAARTIMVREISLPDYATDDTMARQNAAGAVEVMSRVRWADLQPRAVTLALSRQLNAMLSATVAPEPWPLSGLPDGEVDVRVDRILAGADGLFHLDGVYYVRAEGVSLGVPSRDFAITVPLPGEEPAQIAAAQSTAVAQLATQIARSVSR</sequence>
<keyword evidence="1" id="KW-0732">Signal</keyword>
<evidence type="ECO:0000313" key="3">
    <source>
        <dbReference type="EMBL" id="QUS35318.1"/>
    </source>
</evidence>
<feature type="domain" description="ABC-type transport auxiliary lipoprotein component" evidence="2">
    <location>
        <begin position="23"/>
        <end position="180"/>
    </location>
</feature>
<dbReference type="Pfam" id="PF03886">
    <property type="entry name" value="ABC_trans_aux"/>
    <property type="match status" value="1"/>
</dbReference>
<reference evidence="3" key="1">
    <citation type="submission" date="2020-01" db="EMBL/GenBank/DDBJ databases">
        <authorList>
            <person name="Yang Y."/>
            <person name="Kwon Y.M."/>
        </authorList>
    </citation>
    <scope>NUCLEOTIDE SEQUENCE</scope>
    <source>
        <strain evidence="3">PG104</strain>
    </source>
</reference>
<proteinExistence type="predicted"/>
<dbReference type="PROSITE" id="PS51257">
    <property type="entry name" value="PROKAR_LIPOPROTEIN"/>
    <property type="match status" value="1"/>
</dbReference>
<name>A0A8J8MS67_9RHOB</name>
<protein>
    <recommendedName>
        <fullName evidence="2">ABC-type transport auxiliary lipoprotein component domain-containing protein</fullName>
    </recommendedName>
</protein>
<evidence type="ECO:0000259" key="2">
    <source>
        <dbReference type="Pfam" id="PF03886"/>
    </source>
</evidence>
<dbReference type="Gene3D" id="3.40.50.10610">
    <property type="entry name" value="ABC-type transport auxiliary lipoprotein component"/>
    <property type="match status" value="1"/>
</dbReference>
<dbReference type="SUPFAM" id="SSF159594">
    <property type="entry name" value="XCC0632-like"/>
    <property type="match status" value="1"/>
</dbReference>
<evidence type="ECO:0000313" key="4">
    <source>
        <dbReference type="Proteomes" id="UP000679284"/>
    </source>
</evidence>
<feature type="signal peptide" evidence="1">
    <location>
        <begin position="1"/>
        <end position="22"/>
    </location>
</feature>
<dbReference type="RefSeq" id="WP_211784565.1">
    <property type="nucleotide sequence ID" value="NZ_CP047289.1"/>
</dbReference>
<accession>A0A8J8MS67</accession>